<evidence type="ECO:0000313" key="2">
    <source>
        <dbReference type="EMBL" id="SFY43123.1"/>
    </source>
</evidence>
<accession>A0A1K2F5U6</accession>
<dbReference type="InterPro" id="IPR046492">
    <property type="entry name" value="DUF6585"/>
</dbReference>
<name>A0A1K2F5U6_STRAR</name>
<evidence type="ECO:0000256" key="1">
    <source>
        <dbReference type="SAM" id="Phobius"/>
    </source>
</evidence>
<reference evidence="2 3" key="1">
    <citation type="submission" date="2016-11" db="EMBL/GenBank/DDBJ databases">
        <authorList>
            <person name="Jaros S."/>
            <person name="Januszkiewicz K."/>
            <person name="Wedrychowicz H."/>
        </authorList>
    </citation>
    <scope>NUCLEOTIDE SEQUENCE [LARGE SCALE GENOMIC DNA]</scope>
    <source>
        <strain evidence="2 3">OK807</strain>
    </source>
</reference>
<dbReference type="STRING" id="1893.SAMN02787144_10345"/>
<keyword evidence="1" id="KW-0812">Transmembrane</keyword>
<dbReference type="AlphaFoldDB" id="A0A1K2F5U6"/>
<dbReference type="EMBL" id="FPJO01000034">
    <property type="protein sequence ID" value="SFY43123.1"/>
    <property type="molecule type" value="Genomic_DNA"/>
</dbReference>
<organism evidence="2 3">
    <name type="scientific">Streptomyces atratus</name>
    <dbReference type="NCBI Taxonomy" id="1893"/>
    <lineage>
        <taxon>Bacteria</taxon>
        <taxon>Bacillati</taxon>
        <taxon>Actinomycetota</taxon>
        <taxon>Actinomycetes</taxon>
        <taxon>Kitasatosporales</taxon>
        <taxon>Streptomycetaceae</taxon>
        <taxon>Streptomyces</taxon>
    </lineage>
</organism>
<protein>
    <submittedName>
        <fullName evidence="2">Uncharacterized protein</fullName>
    </submittedName>
</protein>
<gene>
    <name evidence="2" type="ORF">SAMN02787144_10345</name>
</gene>
<dbReference type="Proteomes" id="UP000181909">
    <property type="component" value="Unassembled WGS sequence"/>
</dbReference>
<dbReference type="RefSeq" id="WP_177328350.1">
    <property type="nucleotide sequence ID" value="NZ_CP109381.1"/>
</dbReference>
<sequence>MRRVAREFELGSRQGLVWTEPKRFPWIVVLLPALVGLPVLWLGISAAVEGQRSHGAWYYGLPLLILGTAIVAAAGYFLFLALTRRQAQVWVGHYQHGIVREVAGHGPEAYSWDEIDGIRRSSTKVTNGITSVTTHELWVRPREGAEITVTDVYKGVARFIDELDKTFTRVRLPQDRDRLKAGERVDFFGAHLDPAGVGYLDHRLDWREVNRVTVKHGWLEIHRHGDGKPWARLPVEMVENLSVFLALAARMRQEAAGKRPRPDDPA</sequence>
<feature type="transmembrane region" description="Helical" evidence="1">
    <location>
        <begin position="56"/>
        <end position="79"/>
    </location>
</feature>
<keyword evidence="1" id="KW-1133">Transmembrane helix</keyword>
<evidence type="ECO:0000313" key="3">
    <source>
        <dbReference type="Proteomes" id="UP000181909"/>
    </source>
</evidence>
<feature type="transmembrane region" description="Helical" evidence="1">
    <location>
        <begin position="24"/>
        <end position="44"/>
    </location>
</feature>
<dbReference type="Pfam" id="PF20226">
    <property type="entry name" value="DUF6585"/>
    <property type="match status" value="1"/>
</dbReference>
<proteinExistence type="predicted"/>
<keyword evidence="1" id="KW-0472">Membrane</keyword>